<organism evidence="1 2">
    <name type="scientific">Mya arenaria</name>
    <name type="common">Soft-shell clam</name>
    <dbReference type="NCBI Taxonomy" id="6604"/>
    <lineage>
        <taxon>Eukaryota</taxon>
        <taxon>Metazoa</taxon>
        <taxon>Spiralia</taxon>
        <taxon>Lophotrochozoa</taxon>
        <taxon>Mollusca</taxon>
        <taxon>Bivalvia</taxon>
        <taxon>Autobranchia</taxon>
        <taxon>Heteroconchia</taxon>
        <taxon>Euheterodonta</taxon>
        <taxon>Imparidentia</taxon>
        <taxon>Neoheterodontei</taxon>
        <taxon>Myida</taxon>
        <taxon>Myoidea</taxon>
        <taxon>Myidae</taxon>
        <taxon>Mya</taxon>
    </lineage>
</organism>
<dbReference type="PANTHER" id="PTHR16056:SF2">
    <property type="entry name" value="TESTIS-EXPRESSED PROTEIN 10"/>
    <property type="match status" value="1"/>
</dbReference>
<keyword evidence="2" id="KW-1185">Reference proteome</keyword>
<protein>
    <submittedName>
        <fullName evidence="1">TEX10-like protein</fullName>
    </submittedName>
</protein>
<dbReference type="PANTHER" id="PTHR16056">
    <property type="entry name" value="REGULATOR OF MICROTUBULE DYNAMICS PROTEIN"/>
    <property type="match status" value="1"/>
</dbReference>
<sequence length="315" mass="35079">MGKSKRKKQQDFQKVKLKVGKKLKKGDNVTNASFKSRGIQVSQQLKGGESSQPVTKKKQNITELFSHCRHYSPSFRHDAINGLKEILTENPHLIDVHLANIIEKSSELFTDKDSTKFISALMKFDAEKVNQDTLTGTNKEDDGVFLYNEGVGNNMQPFATSARCLWNTPGYTLSSAKDPNKECVMVMNVTHLAGALVPLMLESWVEAVPSEGGIGRGKALDSMAAGVMYQILSVTQLLMKCVTSNQVSAETLNLTVCDIMMSFLSDDLRNVPHWLPVITRFEGLKNSSSFSKVVPEYILFKTVTRILSLLWLLTK</sequence>
<name>A0ABY7DAV9_MYAAR</name>
<dbReference type="Proteomes" id="UP001164746">
    <property type="component" value="Chromosome 1"/>
</dbReference>
<evidence type="ECO:0000313" key="1">
    <source>
        <dbReference type="EMBL" id="WAQ93917.1"/>
    </source>
</evidence>
<accession>A0ABY7DAV9</accession>
<feature type="non-terminal residue" evidence="1">
    <location>
        <position position="1"/>
    </location>
</feature>
<dbReference type="EMBL" id="CP111012">
    <property type="protein sequence ID" value="WAQ93917.1"/>
    <property type="molecule type" value="Genomic_DNA"/>
</dbReference>
<reference evidence="1" key="1">
    <citation type="submission" date="2022-11" db="EMBL/GenBank/DDBJ databases">
        <title>Centuries of genome instability and evolution in soft-shell clam transmissible cancer (bioRxiv).</title>
        <authorList>
            <person name="Hart S.F.M."/>
            <person name="Yonemitsu M.A."/>
            <person name="Giersch R.M."/>
            <person name="Beal B.F."/>
            <person name="Arriagada G."/>
            <person name="Davis B.W."/>
            <person name="Ostrander E.A."/>
            <person name="Goff S.P."/>
            <person name="Metzger M.J."/>
        </authorList>
    </citation>
    <scope>NUCLEOTIDE SEQUENCE</scope>
    <source>
        <strain evidence="1">MELC-2E11</strain>
        <tissue evidence="1">Siphon/mantle</tissue>
    </source>
</reference>
<proteinExistence type="predicted"/>
<evidence type="ECO:0000313" key="2">
    <source>
        <dbReference type="Proteomes" id="UP001164746"/>
    </source>
</evidence>
<gene>
    <name evidence="1" type="ORF">MAR_006388</name>
</gene>